<keyword evidence="8" id="KW-0626">Porin</keyword>
<evidence type="ECO:0000256" key="4">
    <source>
        <dbReference type="ARBA" id="ARBA00022452"/>
    </source>
</evidence>
<evidence type="ECO:0000256" key="10">
    <source>
        <dbReference type="ARBA" id="ARBA00023237"/>
    </source>
</evidence>
<comment type="subcellular location">
    <subcellularLocation>
        <location evidence="1">Cell outer membrane</location>
        <topology evidence="1">Multi-pass membrane protein</topology>
    </subcellularLocation>
</comment>
<dbReference type="InterPro" id="IPR050298">
    <property type="entry name" value="Gram-neg_bact_OMP"/>
</dbReference>
<dbReference type="EMBL" id="PVGH01000113">
    <property type="protein sequence ID" value="PRF53632.1"/>
    <property type="molecule type" value="Genomic_DNA"/>
</dbReference>
<keyword evidence="5" id="KW-0812">Transmembrane</keyword>
<proteinExistence type="predicted"/>
<sequence length="357" mass="38183">MRKMRHIPSTSLVAGALVLASIPAHAQSSVTLYGITDVGIEYANHVPSGKTSSSAVRQQSGNLAGSRWGLKGAEDLGGGYKAIFVLEGGFNLNNGTLGQSGRLFGRKAYVGVSTPYGTVTLGRHQNLLYELMYKYDALTFNPSYSAQSMDSQFVNRADNSIRYGLNIAGVTFAMLYSNGFDSTIPNGAQVPGATKVGREMSAAILYDRGPVSIGLTYDQLQGTSIATQSNTQSRALLGASYDFGMVKALAGVRWLDTRNTDTPPSSMLYWGGLTYHVSAPLFVSASVYHTQFRNPHGGPTMGALLVDYFLSKRTELYAEGAYVNNRSYSNVGIRGTGVDITTGADQTGVTVGIRHTF</sequence>
<dbReference type="GO" id="GO:0009279">
    <property type="term" value="C:cell outer membrane"/>
    <property type="evidence" value="ECO:0007669"/>
    <property type="project" value="UniProtKB-SubCell"/>
</dbReference>
<protein>
    <submittedName>
        <fullName evidence="12">Porin</fullName>
    </submittedName>
</protein>
<reference evidence="12 13" key="1">
    <citation type="submission" date="2018-03" db="EMBL/GenBank/DDBJ databases">
        <authorList>
            <person name="Keele B.F."/>
        </authorList>
    </citation>
    <scope>NUCLEOTIDE SEQUENCE [LARGE SCALE GENOMIC DNA]</scope>
    <source>
        <strain evidence="12 13">AU19729</strain>
    </source>
</reference>
<dbReference type="GO" id="GO:0015288">
    <property type="term" value="F:porin activity"/>
    <property type="evidence" value="ECO:0007669"/>
    <property type="project" value="UniProtKB-KW"/>
</dbReference>
<dbReference type="InterPro" id="IPR023614">
    <property type="entry name" value="Porin_dom_sf"/>
</dbReference>
<evidence type="ECO:0000259" key="11">
    <source>
        <dbReference type="Pfam" id="PF13609"/>
    </source>
</evidence>
<keyword evidence="3" id="KW-0813">Transport</keyword>
<evidence type="ECO:0000256" key="3">
    <source>
        <dbReference type="ARBA" id="ARBA00022448"/>
    </source>
</evidence>
<evidence type="ECO:0000256" key="9">
    <source>
        <dbReference type="ARBA" id="ARBA00023136"/>
    </source>
</evidence>
<dbReference type="OMA" id="NASYMNN"/>
<evidence type="ECO:0000256" key="5">
    <source>
        <dbReference type="ARBA" id="ARBA00022692"/>
    </source>
</evidence>
<feature type="domain" description="Porin" evidence="11">
    <location>
        <begin position="16"/>
        <end position="326"/>
    </location>
</feature>
<dbReference type="Proteomes" id="UP000238982">
    <property type="component" value="Unassembled WGS sequence"/>
</dbReference>
<dbReference type="RefSeq" id="WP_011881622.1">
    <property type="nucleotide sequence ID" value="NZ_CAJHCK010000060.1"/>
</dbReference>
<dbReference type="PANTHER" id="PTHR34501:SF9">
    <property type="entry name" value="MAJOR OUTER MEMBRANE PROTEIN P.IA"/>
    <property type="match status" value="1"/>
</dbReference>
<evidence type="ECO:0000256" key="6">
    <source>
        <dbReference type="ARBA" id="ARBA00022729"/>
    </source>
</evidence>
<organism evidence="12 13">
    <name type="scientific">Burkholderia multivorans</name>
    <dbReference type="NCBI Taxonomy" id="87883"/>
    <lineage>
        <taxon>Bacteria</taxon>
        <taxon>Pseudomonadati</taxon>
        <taxon>Pseudomonadota</taxon>
        <taxon>Betaproteobacteria</taxon>
        <taxon>Burkholderiales</taxon>
        <taxon>Burkholderiaceae</taxon>
        <taxon>Burkholderia</taxon>
        <taxon>Burkholderia cepacia complex</taxon>
    </lineage>
</organism>
<evidence type="ECO:0000256" key="8">
    <source>
        <dbReference type="ARBA" id="ARBA00023114"/>
    </source>
</evidence>
<dbReference type="GO" id="GO:0046930">
    <property type="term" value="C:pore complex"/>
    <property type="evidence" value="ECO:0007669"/>
    <property type="project" value="UniProtKB-KW"/>
</dbReference>
<dbReference type="OrthoDB" id="8679056at2"/>
<dbReference type="SUPFAM" id="SSF56935">
    <property type="entry name" value="Porins"/>
    <property type="match status" value="1"/>
</dbReference>
<keyword evidence="7" id="KW-0406">Ion transport</keyword>
<comment type="caution">
    <text evidence="12">The sequence shown here is derived from an EMBL/GenBank/DDBJ whole genome shotgun (WGS) entry which is preliminary data.</text>
</comment>
<keyword evidence="4" id="KW-1134">Transmembrane beta strand</keyword>
<dbReference type="GO" id="GO:0006811">
    <property type="term" value="P:monoatomic ion transport"/>
    <property type="evidence" value="ECO:0007669"/>
    <property type="project" value="UniProtKB-KW"/>
</dbReference>
<evidence type="ECO:0000256" key="1">
    <source>
        <dbReference type="ARBA" id="ARBA00004571"/>
    </source>
</evidence>
<dbReference type="AlphaFoldDB" id="A0A2S9MQX1"/>
<keyword evidence="10" id="KW-0998">Cell outer membrane</keyword>
<name>A0A2S9MQX1_9BURK</name>
<keyword evidence="6" id="KW-0732">Signal</keyword>
<evidence type="ECO:0000256" key="2">
    <source>
        <dbReference type="ARBA" id="ARBA00011233"/>
    </source>
</evidence>
<dbReference type="CDD" id="cd00342">
    <property type="entry name" value="gram_neg_porins"/>
    <property type="match status" value="1"/>
</dbReference>
<gene>
    <name evidence="12" type="ORF">C6Q15_29590</name>
</gene>
<comment type="subunit">
    <text evidence="2">Homotrimer.</text>
</comment>
<dbReference type="InterPro" id="IPR033900">
    <property type="entry name" value="Gram_neg_porin_domain"/>
</dbReference>
<evidence type="ECO:0000313" key="12">
    <source>
        <dbReference type="EMBL" id="PRF53632.1"/>
    </source>
</evidence>
<evidence type="ECO:0000313" key="13">
    <source>
        <dbReference type="Proteomes" id="UP000238982"/>
    </source>
</evidence>
<dbReference type="Gene3D" id="2.40.160.10">
    <property type="entry name" value="Porin"/>
    <property type="match status" value="1"/>
</dbReference>
<evidence type="ECO:0000256" key="7">
    <source>
        <dbReference type="ARBA" id="ARBA00023065"/>
    </source>
</evidence>
<dbReference type="PANTHER" id="PTHR34501">
    <property type="entry name" value="PROTEIN YDDL-RELATED"/>
    <property type="match status" value="1"/>
</dbReference>
<accession>A0A2S9MQX1</accession>
<keyword evidence="9" id="KW-0472">Membrane</keyword>
<dbReference type="Pfam" id="PF13609">
    <property type="entry name" value="Porin_4"/>
    <property type="match status" value="1"/>
</dbReference>